<feature type="region of interest" description="Disordered" evidence="1">
    <location>
        <begin position="333"/>
        <end position="352"/>
    </location>
</feature>
<evidence type="ECO:0000313" key="5">
    <source>
        <dbReference type="EMBL" id="MFF3571052.1"/>
    </source>
</evidence>
<feature type="region of interest" description="Disordered" evidence="1">
    <location>
        <begin position="388"/>
        <end position="412"/>
    </location>
</feature>
<dbReference type="EMBL" id="JBIAQY010000009">
    <property type="protein sequence ID" value="MFF3571052.1"/>
    <property type="molecule type" value="Genomic_DNA"/>
</dbReference>
<protein>
    <submittedName>
        <fullName evidence="5">MCE family protein</fullName>
    </submittedName>
</protein>
<comment type="caution">
    <text evidence="5">The sequence shown here is derived from an EMBL/GenBank/DDBJ whole genome shotgun (WGS) entry which is preliminary data.</text>
</comment>
<dbReference type="InterPro" id="IPR024516">
    <property type="entry name" value="Mce_C"/>
</dbReference>
<feature type="chain" id="PRO_5045223056" evidence="2">
    <location>
        <begin position="27"/>
        <end position="451"/>
    </location>
</feature>
<dbReference type="RefSeq" id="WP_387405166.1">
    <property type="nucleotide sequence ID" value="NZ_JBIAQY010000009.1"/>
</dbReference>
<dbReference type="Pfam" id="PF11887">
    <property type="entry name" value="Mce4_CUP1"/>
    <property type="match status" value="1"/>
</dbReference>
<feature type="domain" description="Mammalian cell entry C-terminal" evidence="4">
    <location>
        <begin position="123"/>
        <end position="290"/>
    </location>
</feature>
<dbReference type="InterPro" id="IPR052336">
    <property type="entry name" value="MlaD_Phospholipid_Transporter"/>
</dbReference>
<name>A0ABW6S437_9NOCA</name>
<dbReference type="Proteomes" id="UP001601992">
    <property type="component" value="Unassembled WGS sequence"/>
</dbReference>
<proteinExistence type="predicted"/>
<dbReference type="PANTHER" id="PTHR33371">
    <property type="entry name" value="INTERMEMBRANE PHOSPHOLIPID TRANSPORT SYSTEM BINDING PROTEIN MLAD-RELATED"/>
    <property type="match status" value="1"/>
</dbReference>
<feature type="signal peptide" evidence="2">
    <location>
        <begin position="1"/>
        <end position="26"/>
    </location>
</feature>
<feature type="compositionally biased region" description="Low complexity" evidence="1">
    <location>
        <begin position="397"/>
        <end position="409"/>
    </location>
</feature>
<reference evidence="5 6" key="1">
    <citation type="submission" date="2024-10" db="EMBL/GenBank/DDBJ databases">
        <title>The Natural Products Discovery Center: Release of the First 8490 Sequenced Strains for Exploring Actinobacteria Biosynthetic Diversity.</title>
        <authorList>
            <person name="Kalkreuter E."/>
            <person name="Kautsar S.A."/>
            <person name="Yang D."/>
            <person name="Bader C.D."/>
            <person name="Teijaro C.N."/>
            <person name="Fluegel L."/>
            <person name="Davis C.M."/>
            <person name="Simpson J.R."/>
            <person name="Lauterbach L."/>
            <person name="Steele A.D."/>
            <person name="Gui C."/>
            <person name="Meng S."/>
            <person name="Li G."/>
            <person name="Viehrig K."/>
            <person name="Ye F."/>
            <person name="Su P."/>
            <person name="Kiefer A.F."/>
            <person name="Nichols A."/>
            <person name="Cepeda A.J."/>
            <person name="Yan W."/>
            <person name="Fan B."/>
            <person name="Jiang Y."/>
            <person name="Adhikari A."/>
            <person name="Zheng C.-J."/>
            <person name="Schuster L."/>
            <person name="Cowan T.M."/>
            <person name="Smanski M.J."/>
            <person name="Chevrette M.G."/>
            <person name="De Carvalho L.P.S."/>
            <person name="Shen B."/>
        </authorList>
    </citation>
    <scope>NUCLEOTIDE SEQUENCE [LARGE SCALE GENOMIC DNA]</scope>
    <source>
        <strain evidence="5 6">NPDC002593</strain>
    </source>
</reference>
<accession>A0ABW6S437</accession>
<dbReference type="NCBIfam" id="TIGR00996">
    <property type="entry name" value="Mtu_fam_mce"/>
    <property type="match status" value="1"/>
</dbReference>
<dbReference type="PANTHER" id="PTHR33371:SF16">
    <property type="entry name" value="MCE-FAMILY PROTEIN MCE3F"/>
    <property type="match status" value="1"/>
</dbReference>
<evidence type="ECO:0000256" key="2">
    <source>
        <dbReference type="SAM" id="SignalP"/>
    </source>
</evidence>
<dbReference type="InterPro" id="IPR005693">
    <property type="entry name" value="Mce"/>
</dbReference>
<evidence type="ECO:0000313" key="6">
    <source>
        <dbReference type="Proteomes" id="UP001601992"/>
    </source>
</evidence>
<feature type="domain" description="Mce/MlaD" evidence="3">
    <location>
        <begin position="42"/>
        <end position="115"/>
    </location>
</feature>
<evidence type="ECO:0000256" key="1">
    <source>
        <dbReference type="SAM" id="MobiDB-lite"/>
    </source>
</evidence>
<dbReference type="InterPro" id="IPR003399">
    <property type="entry name" value="Mce/MlaD"/>
</dbReference>
<sequence length="451" mass="47215">MSRRPRPLPRKLWVFAVIAVVSLATAATVYAQLPQRMGIGRYTIGLELHDGGGLYTNADVSFRGVTIGKVTALTTTDAGARATLSLKSSVRVPADLDAAVRSMSAVGEQYVDLVPRHAAGPYLADGAVIHADRTSTPADVGRILDRIESSLQVIGPGNLRTVLDESFTAVDGLGPQLRELVDALHQLAHAAAGVDGPASTLIDQLGPLLDTQTVTGDQIRRWASSLAAVTGTLRAGDDHLRGVIAQAGPAADQVTALFTRLRPTLPLLLSNLVTVEQVAAVYNPSLQQILVLYPPLIAATQSAGLPNVDDPGQNTFFANQLNDPPPCIEGFLPPSERRSPTQTDTAATPPNLYCKVAHDDPRAVRGARNLPCMEFPGRRAATVQLCRDPSGATTRSPAPAVPAQPAAAVGTYTPTDGSYVGGDGKLYADAGLRHGVSGKPLPLPTLLAPPP</sequence>
<gene>
    <name evidence="5" type="ORF">ACFYXQ_25045</name>
</gene>
<keyword evidence="2" id="KW-0732">Signal</keyword>
<evidence type="ECO:0000259" key="3">
    <source>
        <dbReference type="Pfam" id="PF02470"/>
    </source>
</evidence>
<keyword evidence="6" id="KW-1185">Reference proteome</keyword>
<evidence type="ECO:0000259" key="4">
    <source>
        <dbReference type="Pfam" id="PF11887"/>
    </source>
</evidence>
<organism evidence="5 6">
    <name type="scientific">Nocardia jiangxiensis</name>
    <dbReference type="NCBI Taxonomy" id="282685"/>
    <lineage>
        <taxon>Bacteria</taxon>
        <taxon>Bacillati</taxon>
        <taxon>Actinomycetota</taxon>
        <taxon>Actinomycetes</taxon>
        <taxon>Mycobacteriales</taxon>
        <taxon>Nocardiaceae</taxon>
        <taxon>Nocardia</taxon>
    </lineage>
</organism>
<dbReference type="Pfam" id="PF02470">
    <property type="entry name" value="MlaD"/>
    <property type="match status" value="1"/>
</dbReference>